<reference evidence="2 3" key="1">
    <citation type="journal article" date="2010" name="J. Bacteriol.">
        <title>The complete genome sequence of Croceibacter atlanticus HTCC2559T.</title>
        <authorList>
            <person name="Oh H.M."/>
            <person name="Kang I."/>
            <person name="Ferriera S."/>
            <person name="Giovannoni S.J."/>
            <person name="Cho J.C."/>
        </authorList>
    </citation>
    <scope>NUCLEOTIDE SEQUENCE [LARGE SCALE GENOMIC DNA]</scope>
    <source>
        <strain evidence="3">ATCC BAA-628 / HTCC2559 / KCTC 12090</strain>
    </source>
</reference>
<dbReference type="InterPro" id="IPR036249">
    <property type="entry name" value="Thioredoxin-like_sf"/>
</dbReference>
<dbReference type="Proteomes" id="UP000002297">
    <property type="component" value="Chromosome"/>
</dbReference>
<dbReference type="InterPro" id="IPR050553">
    <property type="entry name" value="Thioredoxin_ResA/DsbE_sf"/>
</dbReference>
<evidence type="ECO:0000313" key="3">
    <source>
        <dbReference type="Proteomes" id="UP000002297"/>
    </source>
</evidence>
<dbReference type="InterPro" id="IPR013740">
    <property type="entry name" value="Redoxin"/>
</dbReference>
<feature type="domain" description="Thioredoxin" evidence="1">
    <location>
        <begin position="27"/>
        <end position="173"/>
    </location>
</feature>
<dbReference type="GeneID" id="89453065"/>
<dbReference type="Pfam" id="PF08534">
    <property type="entry name" value="Redoxin"/>
    <property type="match status" value="1"/>
</dbReference>
<dbReference type="EMBL" id="CP002046">
    <property type="protein sequence ID" value="EAP88373.1"/>
    <property type="molecule type" value="Genomic_DNA"/>
</dbReference>
<dbReference type="RefSeq" id="WP_013187044.1">
    <property type="nucleotide sequence ID" value="NC_014230.1"/>
</dbReference>
<dbReference type="STRING" id="216432.CA2559_06420"/>
<dbReference type="AlphaFoldDB" id="A3U806"/>
<evidence type="ECO:0000313" key="2">
    <source>
        <dbReference type="EMBL" id="EAP88373.1"/>
    </source>
</evidence>
<dbReference type="SUPFAM" id="SSF52833">
    <property type="entry name" value="Thioredoxin-like"/>
    <property type="match status" value="1"/>
</dbReference>
<dbReference type="KEGG" id="cat:CA2559_06420"/>
<keyword evidence="3" id="KW-1185">Reference proteome</keyword>
<evidence type="ECO:0000259" key="1">
    <source>
        <dbReference type="PROSITE" id="PS51352"/>
    </source>
</evidence>
<accession>A3U806</accession>
<dbReference type="PANTHER" id="PTHR42852:SF17">
    <property type="entry name" value="THIOREDOXIN-LIKE PROTEIN HI_1115"/>
    <property type="match status" value="1"/>
</dbReference>
<name>A3U806_CROAH</name>
<dbReference type="HOGENOM" id="CLU_042529_16_0_10"/>
<gene>
    <name evidence="2" type="ordered locus">CA2559_06420</name>
</gene>
<proteinExistence type="predicted"/>
<dbReference type="GO" id="GO:0016491">
    <property type="term" value="F:oxidoreductase activity"/>
    <property type="evidence" value="ECO:0007669"/>
    <property type="project" value="InterPro"/>
</dbReference>
<dbReference type="InterPro" id="IPR013766">
    <property type="entry name" value="Thioredoxin_domain"/>
</dbReference>
<dbReference type="eggNOG" id="COG0526">
    <property type="taxonomic scope" value="Bacteria"/>
</dbReference>
<dbReference type="PROSITE" id="PS51257">
    <property type="entry name" value="PROKAR_LIPOPROTEIN"/>
    <property type="match status" value="1"/>
</dbReference>
<dbReference type="OrthoDB" id="9815205at2"/>
<organism evidence="2 3">
    <name type="scientific">Croceibacter atlanticus (strain ATCC BAA-628 / JCM 21780 / CIP 108009 / IAM 15332 / KCTC 12090 / HTCC2559)</name>
    <dbReference type="NCBI Taxonomy" id="216432"/>
    <lineage>
        <taxon>Bacteria</taxon>
        <taxon>Pseudomonadati</taxon>
        <taxon>Bacteroidota</taxon>
        <taxon>Flavobacteriia</taxon>
        <taxon>Flavobacteriales</taxon>
        <taxon>Flavobacteriaceae</taxon>
        <taxon>Croceibacter</taxon>
    </lineage>
</organism>
<dbReference type="CDD" id="cd02966">
    <property type="entry name" value="TlpA_like_family"/>
    <property type="match status" value="1"/>
</dbReference>
<sequence>MKYVLMALFIATLVSCKADKETPEAIDNYNDAASDITITSYDYNGFKPFLEKQDGKVHIINFWATWCKPCVEELPYFEMINSQYSNEDVTVTLVSLDMPSMVDGHVIPFVKKNQIKSDVILLDDPDANFWIRDINAQWTGAIPATIIYKNGKQKFYEQTFTFNQLQKELKSFL</sequence>
<dbReference type="PROSITE" id="PS51352">
    <property type="entry name" value="THIOREDOXIN_2"/>
    <property type="match status" value="1"/>
</dbReference>
<dbReference type="PANTHER" id="PTHR42852">
    <property type="entry name" value="THIOL:DISULFIDE INTERCHANGE PROTEIN DSBE"/>
    <property type="match status" value="1"/>
</dbReference>
<protein>
    <submittedName>
        <fullName evidence="2">Thiol:disulfide interchange protein tlpA</fullName>
    </submittedName>
</protein>
<dbReference type="Gene3D" id="3.40.30.10">
    <property type="entry name" value="Glutaredoxin"/>
    <property type="match status" value="1"/>
</dbReference>